<name>A0ACA9S6G1_9GLOM</name>
<feature type="non-terminal residue" evidence="1">
    <location>
        <position position="1"/>
    </location>
</feature>
<reference evidence="1" key="1">
    <citation type="submission" date="2021-06" db="EMBL/GenBank/DDBJ databases">
        <authorList>
            <person name="Kallberg Y."/>
            <person name="Tangrot J."/>
            <person name="Rosling A."/>
        </authorList>
    </citation>
    <scope>NUCLEOTIDE SEQUENCE</scope>
    <source>
        <strain evidence="1">MA461A</strain>
    </source>
</reference>
<organism evidence="1 2">
    <name type="scientific">Racocetra persica</name>
    <dbReference type="NCBI Taxonomy" id="160502"/>
    <lineage>
        <taxon>Eukaryota</taxon>
        <taxon>Fungi</taxon>
        <taxon>Fungi incertae sedis</taxon>
        <taxon>Mucoromycota</taxon>
        <taxon>Glomeromycotina</taxon>
        <taxon>Glomeromycetes</taxon>
        <taxon>Diversisporales</taxon>
        <taxon>Gigasporaceae</taxon>
        <taxon>Racocetra</taxon>
    </lineage>
</organism>
<gene>
    <name evidence="1" type="ORF">RPERSI_LOCUS26754</name>
</gene>
<proteinExistence type="predicted"/>
<accession>A0ACA9S6G1</accession>
<dbReference type="Proteomes" id="UP000789920">
    <property type="component" value="Unassembled WGS sequence"/>
</dbReference>
<comment type="caution">
    <text evidence="1">The sequence shown here is derived from an EMBL/GenBank/DDBJ whole genome shotgun (WGS) entry which is preliminary data.</text>
</comment>
<sequence>TITVSELELALKEFILIYQHRTILSDAMMIKKAKLLADELGVPEGKEAGSVNEDVITESLPLLQRRKKNKERISVALCANADGSHKSNTKAWMFVILFQEWLQDFDHQMLQKHRGQHVLLLLDNCSSHKLDGLTL</sequence>
<feature type="non-terminal residue" evidence="1">
    <location>
        <position position="135"/>
    </location>
</feature>
<evidence type="ECO:0000313" key="1">
    <source>
        <dbReference type="EMBL" id="CAG8826511.1"/>
    </source>
</evidence>
<evidence type="ECO:0000313" key="2">
    <source>
        <dbReference type="Proteomes" id="UP000789920"/>
    </source>
</evidence>
<protein>
    <submittedName>
        <fullName evidence="1">15278_t:CDS:1</fullName>
    </submittedName>
</protein>
<keyword evidence="2" id="KW-1185">Reference proteome</keyword>
<dbReference type="EMBL" id="CAJVQC010092301">
    <property type="protein sequence ID" value="CAG8826511.1"/>
    <property type="molecule type" value="Genomic_DNA"/>
</dbReference>